<dbReference type="InterPro" id="IPR050313">
    <property type="entry name" value="Carb_Metab_HTH_regulators"/>
</dbReference>
<dbReference type="RefSeq" id="WP_072838641.1">
    <property type="nucleotide sequence ID" value="NZ_FQVF01000004.1"/>
</dbReference>
<dbReference type="STRING" id="1122206.SAMN02745753_01017"/>
<dbReference type="OrthoDB" id="9814815at2"/>
<dbReference type="PANTHER" id="PTHR30363">
    <property type="entry name" value="HTH-TYPE TRANSCRIPTIONAL REGULATOR SRLR-RELATED"/>
    <property type="match status" value="1"/>
</dbReference>
<dbReference type="Proteomes" id="UP000184517">
    <property type="component" value="Unassembled WGS sequence"/>
</dbReference>
<evidence type="ECO:0000256" key="2">
    <source>
        <dbReference type="ARBA" id="ARBA00023015"/>
    </source>
</evidence>
<sequence length="249" mass="28195">MNKRHYDIVQWVNKQGRQTLQAVADEFSVSVQTVRSDIRLLAEKGLVLRSHGEVIPFPHRENISFDQRRIRHAAGKKHIADLCVSKLADYQSIFLGSGSTVAEVANQLSLFQGLQVMTTNLHAARNLCEHPDCELTISGGRVRMRDQDVIGGDAMRFFQRYRADIGIFSVAAANKQGHLFDFTDDEVMAREALVEHCHYRVLVIDSTKFDTESRCLWGKMSDYDCVITDQKPSSSLLSTLNYQGVEILY</sequence>
<evidence type="ECO:0000256" key="3">
    <source>
        <dbReference type="ARBA" id="ARBA00023163"/>
    </source>
</evidence>
<feature type="domain" description="HTH deoR-type" evidence="4">
    <location>
        <begin position="1"/>
        <end position="56"/>
    </location>
</feature>
<organism evidence="5 6">
    <name type="scientific">Marinomonas polaris DSM 16579</name>
    <dbReference type="NCBI Taxonomy" id="1122206"/>
    <lineage>
        <taxon>Bacteria</taxon>
        <taxon>Pseudomonadati</taxon>
        <taxon>Pseudomonadota</taxon>
        <taxon>Gammaproteobacteria</taxon>
        <taxon>Oceanospirillales</taxon>
        <taxon>Oceanospirillaceae</taxon>
        <taxon>Marinomonas</taxon>
    </lineage>
</organism>
<reference evidence="6" key="1">
    <citation type="submission" date="2016-11" db="EMBL/GenBank/DDBJ databases">
        <authorList>
            <person name="Varghese N."/>
            <person name="Submissions S."/>
        </authorList>
    </citation>
    <scope>NUCLEOTIDE SEQUENCE [LARGE SCALE GENOMIC DNA]</scope>
    <source>
        <strain evidence="6">DSM 16579</strain>
    </source>
</reference>
<name>A0A1M4X9W4_9GAMM</name>
<dbReference type="Gene3D" id="3.40.50.1360">
    <property type="match status" value="1"/>
</dbReference>
<dbReference type="InterPro" id="IPR014036">
    <property type="entry name" value="DeoR-like_C"/>
</dbReference>
<evidence type="ECO:0000256" key="1">
    <source>
        <dbReference type="ARBA" id="ARBA00022491"/>
    </source>
</evidence>
<dbReference type="InterPro" id="IPR037171">
    <property type="entry name" value="NagB/RpiA_transferase-like"/>
</dbReference>
<dbReference type="SUPFAM" id="SSF100950">
    <property type="entry name" value="NagB/RpiA/CoA transferase-like"/>
    <property type="match status" value="1"/>
</dbReference>
<dbReference type="EMBL" id="FQVF01000004">
    <property type="protein sequence ID" value="SHE90298.1"/>
    <property type="molecule type" value="Genomic_DNA"/>
</dbReference>
<dbReference type="SMART" id="SM00420">
    <property type="entry name" value="HTH_DEOR"/>
    <property type="match status" value="1"/>
</dbReference>
<protein>
    <submittedName>
        <fullName evidence="5">Transcriptional regulator, DeoR family</fullName>
    </submittedName>
</protein>
<keyword evidence="2" id="KW-0805">Transcription regulation</keyword>
<dbReference type="InterPro" id="IPR001034">
    <property type="entry name" value="DeoR_HTH"/>
</dbReference>
<dbReference type="InterPro" id="IPR036390">
    <property type="entry name" value="WH_DNA-bd_sf"/>
</dbReference>
<gene>
    <name evidence="5" type="ORF">SAMN02745753_01017</name>
</gene>
<dbReference type="SMART" id="SM01134">
    <property type="entry name" value="DeoRC"/>
    <property type="match status" value="1"/>
</dbReference>
<dbReference type="AlphaFoldDB" id="A0A1M4X9W4"/>
<accession>A0A1M4X9W4</accession>
<keyword evidence="3" id="KW-0804">Transcription</keyword>
<keyword evidence="6" id="KW-1185">Reference proteome</keyword>
<dbReference type="Pfam" id="PF00455">
    <property type="entry name" value="DeoRC"/>
    <property type="match status" value="1"/>
</dbReference>
<dbReference type="Pfam" id="PF08220">
    <property type="entry name" value="HTH_DeoR"/>
    <property type="match status" value="1"/>
</dbReference>
<dbReference type="PROSITE" id="PS51000">
    <property type="entry name" value="HTH_DEOR_2"/>
    <property type="match status" value="1"/>
</dbReference>
<proteinExistence type="predicted"/>
<keyword evidence="1" id="KW-0678">Repressor</keyword>
<evidence type="ECO:0000259" key="4">
    <source>
        <dbReference type="PROSITE" id="PS51000"/>
    </source>
</evidence>
<dbReference type="PANTHER" id="PTHR30363:SF4">
    <property type="entry name" value="GLYCEROL-3-PHOSPHATE REGULON REPRESSOR"/>
    <property type="match status" value="1"/>
</dbReference>
<evidence type="ECO:0000313" key="5">
    <source>
        <dbReference type="EMBL" id="SHE90298.1"/>
    </source>
</evidence>
<dbReference type="GO" id="GO:0003700">
    <property type="term" value="F:DNA-binding transcription factor activity"/>
    <property type="evidence" value="ECO:0007669"/>
    <property type="project" value="InterPro"/>
</dbReference>
<evidence type="ECO:0000313" key="6">
    <source>
        <dbReference type="Proteomes" id="UP000184517"/>
    </source>
</evidence>
<dbReference type="SUPFAM" id="SSF46785">
    <property type="entry name" value="Winged helix' DNA-binding domain"/>
    <property type="match status" value="1"/>
</dbReference>